<organism evidence="5 6">
    <name type="scientific">Periconia digitata</name>
    <dbReference type="NCBI Taxonomy" id="1303443"/>
    <lineage>
        <taxon>Eukaryota</taxon>
        <taxon>Fungi</taxon>
        <taxon>Dikarya</taxon>
        <taxon>Ascomycota</taxon>
        <taxon>Pezizomycotina</taxon>
        <taxon>Dothideomycetes</taxon>
        <taxon>Pleosporomycetidae</taxon>
        <taxon>Pleosporales</taxon>
        <taxon>Massarineae</taxon>
        <taxon>Periconiaceae</taxon>
        <taxon>Periconia</taxon>
    </lineage>
</organism>
<accession>A0A9W4U595</accession>
<evidence type="ECO:0000259" key="3">
    <source>
        <dbReference type="Pfam" id="PF10304"/>
    </source>
</evidence>
<gene>
    <name evidence="5" type="ORF">PDIGIT_LOCUS1429</name>
</gene>
<feature type="domain" description="RNA polymerase II assembly factor Rtp1 C-terminal" evidence="3">
    <location>
        <begin position="985"/>
        <end position="1016"/>
    </location>
</feature>
<proteinExistence type="inferred from homology"/>
<dbReference type="OrthoDB" id="39591at2759"/>
<keyword evidence="6" id="KW-1185">Reference proteome</keyword>
<dbReference type="Pfam" id="PF10363">
    <property type="entry name" value="RTP1_C1"/>
    <property type="match status" value="1"/>
</dbReference>
<dbReference type="PANTHER" id="PTHR20959">
    <property type="entry name" value="TRANSPORT AND GOLGI ORGANIZATION PROTEIN 6 FAMILY MEMBER"/>
    <property type="match status" value="1"/>
</dbReference>
<evidence type="ECO:0000256" key="1">
    <source>
        <dbReference type="ARBA" id="ARBA00005724"/>
    </source>
</evidence>
<protein>
    <recommendedName>
        <fullName evidence="7">RNA polymerase II assembly factor Rtp1 C-terminal domain-containing protein</fullName>
    </recommendedName>
</protein>
<evidence type="ECO:0000259" key="4">
    <source>
        <dbReference type="Pfam" id="PF10363"/>
    </source>
</evidence>
<dbReference type="SUPFAM" id="SSF48371">
    <property type="entry name" value="ARM repeat"/>
    <property type="match status" value="1"/>
</dbReference>
<comment type="caution">
    <text evidence="5">The sequence shown here is derived from an EMBL/GenBank/DDBJ whole genome shotgun (WGS) entry which is preliminary data.</text>
</comment>
<feature type="compositionally biased region" description="Basic and acidic residues" evidence="2">
    <location>
        <begin position="565"/>
        <end position="574"/>
    </location>
</feature>
<dbReference type="InterPro" id="IPR019451">
    <property type="entry name" value="Rtp1_C1"/>
</dbReference>
<dbReference type="Proteomes" id="UP001152607">
    <property type="component" value="Unassembled WGS sequence"/>
</dbReference>
<sequence length="1067" mass="116112">MGAVENAVEAAGQFIGPFIGKGSRGENGGKDDQLVETALSHLQAINAAEQAADPNAPYDGSLVGVVYGLLDLATAFGILPHLSSGVEFGQRPQSVLIGTVSTRLSRDEKKLSYVIESLLPILKQNGSGIQPLLSQRAFPDIVCALAELAFSPQTDKETHSIYKPLYESVLADIPTSRLLPVLTSLLQQDVPSWWRPILSKELALVPLRSHGVRHTIEFLSLSYLSKNSQVPKDASGSQAQIPLPLEAITQASRLLASVPSGMTQDEWFTKLAPQLFILLDGTEGKELSRAAGQIIAGGILNKKSTGAPKTIGWELFARPLQTAVSPQVLETAQSHTATGHHVLVKEQHLRLALRRLATIASSYSHAGLLKRLVGPVCLSIWGIMCHASSRPALDKGWFQLAHAILLRYLTFACEPRRIDNIANNLFWNGGGTWTYGAGAQGGIEIRQRSNTDNSITAMENIISRISNLEKPINLLVSLLVEADIEDEIAGEIFLQTTKKWLSPVQSGKSSLTYEQDSDPLAALTNAKLSEALADKLKDKFVRSPQHIIELTGQLLQNYVDEHKTRSKTLKDSSKATRANLHNLVQSPPNIGRGGEGESDDLASFALSILHTIVSSSEFIRTPATTQQLDAITTPLQYLTKAHPSNPIASQIVHSATNVLELLEPATASILPTDPLIAHRESLKAALADLTSPEPPIRAWSVSTLGNLVKDPSAFPAIDVPSLAHALLSASIADPETYVHTAAIPIVVDLAIRAPNPTVRIIIDAFTDIDERSLRLKKEKELEEALDYRLRVGEILNDLALSDAFWMSSSSSASSSRYPSLKSIVEATLSIASRRGARKQTLAKRHQRADAELKMQQEGEEAWGGPIPNLMDPDAENPVEQAERDALFKIVEGWESTGVEEDVRIRASALSILGSVFEKRLEMLSQISVDAGLQMVLLILSMETGEVKGLLRRAAVLVIMGLLKGMDELLENGRESVAGMGAKQMEEVERVVRWVSSEDSDGLVKDHALSVQEGLETWRLKKLYRINDEGVRLGTNLGLEGEIKGLDIRPLQGNETGQKNRLMVEEIE</sequence>
<dbReference type="PANTHER" id="PTHR20959:SF1">
    <property type="entry name" value="TRANSPORT AND GOLGI ORGANIZATION PROTEIN 6 HOMOLOG"/>
    <property type="match status" value="1"/>
</dbReference>
<evidence type="ECO:0008006" key="7">
    <source>
        <dbReference type="Google" id="ProtNLM"/>
    </source>
</evidence>
<feature type="domain" description="RNA polymerase II assembly factor Rtp1 C-terminal" evidence="4">
    <location>
        <begin position="683"/>
        <end position="797"/>
    </location>
</feature>
<reference evidence="5" key="1">
    <citation type="submission" date="2023-01" db="EMBL/GenBank/DDBJ databases">
        <authorList>
            <person name="Van Ghelder C."/>
            <person name="Rancurel C."/>
        </authorList>
    </citation>
    <scope>NUCLEOTIDE SEQUENCE</scope>
    <source>
        <strain evidence="5">CNCM I-4278</strain>
    </source>
</reference>
<evidence type="ECO:0000313" key="5">
    <source>
        <dbReference type="EMBL" id="CAI6263053.1"/>
    </source>
</evidence>
<dbReference type="EMBL" id="CAOQHR010000001">
    <property type="protein sequence ID" value="CAI6263053.1"/>
    <property type="molecule type" value="Genomic_DNA"/>
</dbReference>
<evidence type="ECO:0000256" key="2">
    <source>
        <dbReference type="SAM" id="MobiDB-lite"/>
    </source>
</evidence>
<dbReference type="InterPro" id="IPR039600">
    <property type="entry name" value="TANGO6/Rtp1"/>
</dbReference>
<feature type="region of interest" description="Disordered" evidence="2">
    <location>
        <begin position="565"/>
        <end position="597"/>
    </location>
</feature>
<dbReference type="AlphaFoldDB" id="A0A9W4U595"/>
<dbReference type="InterPro" id="IPR019414">
    <property type="entry name" value="Rtp1_C2"/>
</dbReference>
<name>A0A9W4U595_9PLEO</name>
<comment type="similarity">
    <text evidence="1">Belongs to the Tango6 family.</text>
</comment>
<dbReference type="InterPro" id="IPR016024">
    <property type="entry name" value="ARM-type_fold"/>
</dbReference>
<dbReference type="GO" id="GO:0009306">
    <property type="term" value="P:protein secretion"/>
    <property type="evidence" value="ECO:0007669"/>
    <property type="project" value="TreeGrafter"/>
</dbReference>
<dbReference type="Pfam" id="PF10304">
    <property type="entry name" value="RTP1_C2"/>
    <property type="match status" value="1"/>
</dbReference>
<evidence type="ECO:0000313" key="6">
    <source>
        <dbReference type="Proteomes" id="UP001152607"/>
    </source>
</evidence>